<reference evidence="1" key="1">
    <citation type="submission" date="2022-10" db="EMBL/GenBank/DDBJ databases">
        <title>Luteolibacter sp. GHJ8, whole genome shotgun sequencing project.</title>
        <authorList>
            <person name="Zhao G."/>
            <person name="Shen L."/>
        </authorList>
    </citation>
    <scope>NUCLEOTIDE SEQUENCE</scope>
    <source>
        <strain evidence="1">GHJ8</strain>
    </source>
</reference>
<accession>A0ABT3G1P5</accession>
<keyword evidence="2" id="KW-1185">Reference proteome</keyword>
<dbReference type="EMBL" id="JAPDDR010000004">
    <property type="protein sequence ID" value="MCW1913752.1"/>
    <property type="molecule type" value="Genomic_DNA"/>
</dbReference>
<sequence>MMEIVFRTYETATEVEAALLKAAEAFLEESEQAEAGLETQLESGSALIITVTRCQKDGHAGAKSAEAPEAP</sequence>
<organism evidence="1 2">
    <name type="scientific">Luteolibacter rhizosphaerae</name>
    <dbReference type="NCBI Taxonomy" id="2989719"/>
    <lineage>
        <taxon>Bacteria</taxon>
        <taxon>Pseudomonadati</taxon>
        <taxon>Verrucomicrobiota</taxon>
        <taxon>Verrucomicrobiia</taxon>
        <taxon>Verrucomicrobiales</taxon>
        <taxon>Verrucomicrobiaceae</taxon>
        <taxon>Luteolibacter</taxon>
    </lineage>
</organism>
<evidence type="ECO:0000313" key="1">
    <source>
        <dbReference type="EMBL" id="MCW1913752.1"/>
    </source>
</evidence>
<gene>
    <name evidence="1" type="ORF">OJ996_09210</name>
</gene>
<comment type="caution">
    <text evidence="1">The sequence shown here is derived from an EMBL/GenBank/DDBJ whole genome shotgun (WGS) entry which is preliminary data.</text>
</comment>
<evidence type="ECO:0000313" key="2">
    <source>
        <dbReference type="Proteomes" id="UP001165653"/>
    </source>
</evidence>
<proteinExistence type="predicted"/>
<protein>
    <submittedName>
        <fullName evidence="1">Uncharacterized protein</fullName>
    </submittedName>
</protein>
<dbReference type="Proteomes" id="UP001165653">
    <property type="component" value="Unassembled WGS sequence"/>
</dbReference>
<name>A0ABT3G1P5_9BACT</name>